<feature type="region of interest" description="Disordered" evidence="1">
    <location>
        <begin position="42"/>
        <end position="63"/>
    </location>
</feature>
<evidence type="ECO:0000313" key="3">
    <source>
        <dbReference type="Proteomes" id="UP000501690"/>
    </source>
</evidence>
<name>A0A4D6LEZ1_VIGUN</name>
<sequence length="93" mass="9976">MPAIKPQHEQIIKALDNSHGAAYALPGEVYTYRLVEHLCRQAPSTARPPASRTPPGGAHPAARRHAVQFSPTLGLSPGAPSRAAKHYINSTVY</sequence>
<dbReference type="EMBL" id="CP039347">
    <property type="protein sequence ID" value="QCD87172.1"/>
    <property type="molecule type" value="Genomic_DNA"/>
</dbReference>
<reference evidence="2 3" key="1">
    <citation type="submission" date="2019-04" db="EMBL/GenBank/DDBJ databases">
        <title>An improved genome assembly and genetic linkage map for asparagus bean, Vigna unguiculata ssp. sesquipedialis.</title>
        <authorList>
            <person name="Xia Q."/>
            <person name="Zhang R."/>
            <person name="Dong Y."/>
        </authorList>
    </citation>
    <scope>NUCLEOTIDE SEQUENCE [LARGE SCALE GENOMIC DNA]</scope>
    <source>
        <tissue evidence="2">Leaf</tissue>
    </source>
</reference>
<organism evidence="2 3">
    <name type="scientific">Vigna unguiculata</name>
    <name type="common">Cowpea</name>
    <dbReference type="NCBI Taxonomy" id="3917"/>
    <lineage>
        <taxon>Eukaryota</taxon>
        <taxon>Viridiplantae</taxon>
        <taxon>Streptophyta</taxon>
        <taxon>Embryophyta</taxon>
        <taxon>Tracheophyta</taxon>
        <taxon>Spermatophyta</taxon>
        <taxon>Magnoliopsida</taxon>
        <taxon>eudicotyledons</taxon>
        <taxon>Gunneridae</taxon>
        <taxon>Pentapetalae</taxon>
        <taxon>rosids</taxon>
        <taxon>fabids</taxon>
        <taxon>Fabales</taxon>
        <taxon>Fabaceae</taxon>
        <taxon>Papilionoideae</taxon>
        <taxon>50 kb inversion clade</taxon>
        <taxon>NPAAA clade</taxon>
        <taxon>indigoferoid/millettioid clade</taxon>
        <taxon>Phaseoleae</taxon>
        <taxon>Vigna</taxon>
    </lineage>
</organism>
<evidence type="ECO:0000256" key="1">
    <source>
        <dbReference type="SAM" id="MobiDB-lite"/>
    </source>
</evidence>
<proteinExistence type="predicted"/>
<gene>
    <name evidence="2" type="ORF">DEO72_LG3g1706</name>
</gene>
<dbReference type="Proteomes" id="UP000501690">
    <property type="component" value="Linkage Group LG3"/>
</dbReference>
<evidence type="ECO:0000313" key="2">
    <source>
        <dbReference type="EMBL" id="QCD87172.1"/>
    </source>
</evidence>
<dbReference type="AlphaFoldDB" id="A0A4D6LEZ1"/>
<accession>A0A4D6LEZ1</accession>
<protein>
    <submittedName>
        <fullName evidence="2">Uncharacterized protein</fullName>
    </submittedName>
</protein>
<keyword evidence="3" id="KW-1185">Reference proteome</keyword>